<gene>
    <name evidence="2" type="ORF">BSAL_53150</name>
</gene>
<accession>A0A0S4IPL3</accession>
<dbReference type="OrthoDB" id="270812at2759"/>
<dbReference type="OMA" id="WCTSDSI"/>
<evidence type="ECO:0000256" key="1">
    <source>
        <dbReference type="SAM" id="MobiDB-lite"/>
    </source>
</evidence>
<name>A0A0S4IPL3_BODSA</name>
<dbReference type="EMBL" id="CYKH01000107">
    <property type="protein sequence ID" value="CUE71376.1"/>
    <property type="molecule type" value="Genomic_DNA"/>
</dbReference>
<evidence type="ECO:0000313" key="2">
    <source>
        <dbReference type="EMBL" id="CUE71376.1"/>
    </source>
</evidence>
<keyword evidence="3" id="KW-1185">Reference proteome</keyword>
<sequence>MLRGLRANTMLRGCWLLTDLDGTLVSTPHKAHGQYLSVADGPCLGALQKWLSLGGNICVITTADRRVFQQVHVPLQLTVKRCEGSPSVPASREAEGQLLLSMCTGAVLYQSTPGGVCLEPSYLAFPHTNLGEPTITSSSPAEPPTTAATCLDKQRCQALHDIMIDIFLHYARDVIFEVPEAMESQSCLSKRYRLMWSKLLHYLNGKFQMDQARQIVEREMKIKRGEMSSTKSDSPTSEKLWKYNYLRNHDKLINKVGIVRKEYISAIPAILRSPDDAASTTSTPNPTPPISPAAPVKEETTFISFLQNLLGVDTSTPQDDANITTHTTTSSNSCLPRQRLVAQMILVGIPMKAFDKYFGPYAQIFDSLGVSAISQPNSVVFSRRGIDKSSTVRYLDEAHTPQHGWIAPSVTTAPKSPCYPANAVVGKIAFANSVNLRKCVALGDNPHSADHQLTVFPQLRFVSVEKHDQRRRRHDDIDKAGGVGTAKGHLMDDRSISHLHYVGGEEDGTNTFLLELMDEIKRLHEVRTDVKRSATSGDTPTPAVNEDTFQLALTNASKRAAQSAKKFDPSVLDSAAAKPSSSLQSSL</sequence>
<proteinExistence type="predicted"/>
<protein>
    <submittedName>
        <fullName evidence="2">Uncharacterized protein</fullName>
    </submittedName>
</protein>
<dbReference type="AlphaFoldDB" id="A0A0S4IPL3"/>
<organism evidence="2 3">
    <name type="scientific">Bodo saltans</name>
    <name type="common">Flagellated protozoan</name>
    <dbReference type="NCBI Taxonomy" id="75058"/>
    <lineage>
        <taxon>Eukaryota</taxon>
        <taxon>Discoba</taxon>
        <taxon>Euglenozoa</taxon>
        <taxon>Kinetoplastea</taxon>
        <taxon>Metakinetoplastina</taxon>
        <taxon>Eubodonida</taxon>
        <taxon>Bodonidae</taxon>
        <taxon>Bodo</taxon>
    </lineage>
</organism>
<dbReference type="Proteomes" id="UP000051952">
    <property type="component" value="Unassembled WGS sequence"/>
</dbReference>
<feature type="region of interest" description="Disordered" evidence="1">
    <location>
        <begin position="560"/>
        <end position="587"/>
    </location>
</feature>
<reference evidence="3" key="1">
    <citation type="submission" date="2015-09" db="EMBL/GenBank/DDBJ databases">
        <authorList>
            <consortium name="Pathogen Informatics"/>
        </authorList>
    </citation>
    <scope>NUCLEOTIDE SEQUENCE [LARGE SCALE GENOMIC DNA]</scope>
    <source>
        <strain evidence="3">Lake Konstanz</strain>
    </source>
</reference>
<evidence type="ECO:0000313" key="3">
    <source>
        <dbReference type="Proteomes" id="UP000051952"/>
    </source>
</evidence>
<feature type="region of interest" description="Disordered" evidence="1">
    <location>
        <begin position="470"/>
        <end position="489"/>
    </location>
</feature>
<feature type="compositionally biased region" description="Basic and acidic residues" evidence="1">
    <location>
        <begin position="470"/>
        <end position="479"/>
    </location>
</feature>
<dbReference type="VEuPathDB" id="TriTrypDB:BSAL_53150"/>